<evidence type="ECO:0000259" key="2">
    <source>
        <dbReference type="SMART" id="SM00829"/>
    </source>
</evidence>
<dbReference type="EMBL" id="BAAARK010000052">
    <property type="protein sequence ID" value="GAA2690465.1"/>
    <property type="molecule type" value="Genomic_DNA"/>
</dbReference>
<dbReference type="Pfam" id="PF00107">
    <property type="entry name" value="ADH_zinc_N"/>
    <property type="match status" value="1"/>
</dbReference>
<dbReference type="SUPFAM" id="SSF50129">
    <property type="entry name" value="GroES-like"/>
    <property type="match status" value="1"/>
</dbReference>
<gene>
    <name evidence="3" type="ORF">GCM10009864_75740</name>
</gene>
<protein>
    <submittedName>
        <fullName evidence="3">Zinc-binding dehydrogenase</fullName>
    </submittedName>
</protein>
<dbReference type="InterPro" id="IPR020843">
    <property type="entry name" value="ER"/>
</dbReference>
<dbReference type="Gene3D" id="3.90.180.10">
    <property type="entry name" value="Medium-chain alcohol dehydrogenases, catalytic domain"/>
    <property type="match status" value="1"/>
</dbReference>
<dbReference type="Pfam" id="PF08240">
    <property type="entry name" value="ADH_N"/>
    <property type="match status" value="1"/>
</dbReference>
<accession>A0ABP6FHW5</accession>
<evidence type="ECO:0000313" key="4">
    <source>
        <dbReference type="Proteomes" id="UP001500994"/>
    </source>
</evidence>
<proteinExistence type="predicted"/>
<dbReference type="PANTHER" id="PTHR44154">
    <property type="entry name" value="QUINONE OXIDOREDUCTASE"/>
    <property type="match status" value="1"/>
</dbReference>
<dbReference type="Proteomes" id="UP001500994">
    <property type="component" value="Unassembled WGS sequence"/>
</dbReference>
<dbReference type="InterPro" id="IPR036291">
    <property type="entry name" value="NAD(P)-bd_dom_sf"/>
</dbReference>
<dbReference type="InterPro" id="IPR011032">
    <property type="entry name" value="GroES-like_sf"/>
</dbReference>
<comment type="caution">
    <text evidence="3">The sequence shown here is derived from an EMBL/GenBank/DDBJ whole genome shotgun (WGS) entry which is preliminary data.</text>
</comment>
<keyword evidence="4" id="KW-1185">Reference proteome</keyword>
<dbReference type="InterPro" id="IPR013154">
    <property type="entry name" value="ADH-like_N"/>
</dbReference>
<dbReference type="SMART" id="SM00829">
    <property type="entry name" value="PKS_ER"/>
    <property type="match status" value="1"/>
</dbReference>
<feature type="domain" description="Enoyl reductase (ER)" evidence="2">
    <location>
        <begin position="20"/>
        <end position="362"/>
    </location>
</feature>
<dbReference type="SUPFAM" id="SSF51735">
    <property type="entry name" value="NAD(P)-binding Rossmann-fold domains"/>
    <property type="match status" value="1"/>
</dbReference>
<evidence type="ECO:0000313" key="3">
    <source>
        <dbReference type="EMBL" id="GAA2690465.1"/>
    </source>
</evidence>
<reference evidence="4" key="1">
    <citation type="journal article" date="2019" name="Int. J. Syst. Evol. Microbiol.">
        <title>The Global Catalogue of Microorganisms (GCM) 10K type strain sequencing project: providing services to taxonomists for standard genome sequencing and annotation.</title>
        <authorList>
            <consortium name="The Broad Institute Genomics Platform"/>
            <consortium name="The Broad Institute Genome Sequencing Center for Infectious Disease"/>
            <person name="Wu L."/>
            <person name="Ma J."/>
        </authorList>
    </citation>
    <scope>NUCLEOTIDE SEQUENCE [LARGE SCALE GENOMIC DNA]</scope>
    <source>
        <strain evidence="4">JCM 16374</strain>
    </source>
</reference>
<dbReference type="InterPro" id="IPR051603">
    <property type="entry name" value="Zinc-ADH_QOR/CCCR"/>
</dbReference>
<name>A0ABP6FHW5_9ACTN</name>
<dbReference type="PANTHER" id="PTHR44154:SF1">
    <property type="entry name" value="QUINONE OXIDOREDUCTASE"/>
    <property type="match status" value="1"/>
</dbReference>
<organism evidence="3 4">
    <name type="scientific">Streptomyces lunalinharesii</name>
    <dbReference type="NCBI Taxonomy" id="333384"/>
    <lineage>
        <taxon>Bacteria</taxon>
        <taxon>Bacillati</taxon>
        <taxon>Actinomycetota</taxon>
        <taxon>Actinomycetes</taxon>
        <taxon>Kitasatosporales</taxon>
        <taxon>Streptomycetaceae</taxon>
        <taxon>Streptomyces</taxon>
    </lineage>
</organism>
<dbReference type="InterPro" id="IPR013149">
    <property type="entry name" value="ADH-like_C"/>
</dbReference>
<sequence>MTTDSQLPTTTKAVRVFEHGGPEQLVHADYPLPPLGPRDVMVAVDTASVSGWDLKYRSGQLTGERLPGRRALPMPQQLGREAAGTVVAVGEAVAGFRRGDPVVGVVHPENPYASQTYRGLGNLSTGVDVPGHAGLGSYAQYLVRDQRLWLPLPKHVDLEQAAVLLWPYATSHRIVLDRLRVRLGETVLVCGASGGMGEATVRLARMAGARVTVTTRHADKAGLLKEMGADHVVITADRAAAAAELRDWTAGTGFDHAVDFTGDADLFRLAVDALRLGGTICPAAGNQRTGGHLPLTMNDLTRLEMTVVGVRGARHRDALEVLDLLAQGLIGIRIAARYPLSQADRAHALLENSTDLVGRVVLKPAS</sequence>
<keyword evidence="1" id="KW-0521">NADP</keyword>
<evidence type="ECO:0000256" key="1">
    <source>
        <dbReference type="ARBA" id="ARBA00022857"/>
    </source>
</evidence>